<keyword evidence="2" id="KW-0833">Ubl conjugation pathway</keyword>
<dbReference type="SMR" id="A0A3B6CGF0"/>
<dbReference type="Gramene" id="TraesSYM2B03G01081710.1">
    <property type="protein sequence ID" value="TraesSYM2B03G01081710.1"/>
    <property type="gene ID" value="TraesSYM2B03G01081710"/>
</dbReference>
<dbReference type="Gramene" id="TraesCS2B03G1479100.1">
    <property type="protein sequence ID" value="TraesCS2B03G1479100.1.CDS"/>
    <property type="gene ID" value="TraesCS2B03G1479100"/>
</dbReference>
<feature type="region of interest" description="Disordered" evidence="3">
    <location>
        <begin position="614"/>
        <end position="633"/>
    </location>
</feature>
<reference evidence="6" key="2">
    <citation type="submission" date="2018-10" db="UniProtKB">
        <authorList>
            <consortium name="EnsemblPlants"/>
        </authorList>
    </citation>
    <scope>IDENTIFICATION</scope>
</reference>
<dbReference type="InterPro" id="IPR057735">
    <property type="entry name" value="UBE2O-like_tSH3-B"/>
</dbReference>
<sequence>MAAAESHDVELLDLVSFGHTLRHHGLVIADAKADHDIPVDVFMLLLADNTVVYKNSGDLEVVDRTHLRPGQVVGSASDDDGRLGVVTSVTTVLDLAKHAVGTHVITGVPPSTLRHVRSFNLGDFIVSGPWLGRVVEVSIDVDVLFDDGAVCRVANAESKKLQLVHDTSAGGNKTQRVYRGQMNTLFNPGQRVRAPDPSSLFKAARWLNGSWNPDRQMGTVSNLEMSGVIVYWIASMHHGTDKELVKASAPSAYQNPDDLTFFCAAHDCSWGVADRCFFRKDNATDDDECEAPTAQAEVEFPMVVVNTHTSLDVLWQDGTRQQGISSATVAPFQVVDGELFPGHHVVGVLHVDATGDHDDKTTTSVNNDIVADGTPLSRPVGVLRSLHYGDRTACVSWLNGAGEVECDDAVTVYALKRDSSYLYAYYGDIVIRLLPSGSANGEETISLIHSKKTKRAAASDLSWVGHVAELHNGHVQVKWGDGSMSMVLPQEILVVKEEHYMNLLNLMENWVVVDDKPTAAAVNTDHGLQNPADNNDVEGDNPAMTRTNPLGFASRSLFQRTGNMVARVKQYVTGNWWPLSSSPSSGLLVPTYDGDDTIETSDATMARNILDASGHYFPKGTKADDKPFGSPLP</sequence>
<gene>
    <name evidence="6" type="primary">LOC123042739</name>
</gene>
<dbReference type="PANTHER" id="PTHR46116:SF46">
    <property type="match status" value="1"/>
</dbReference>
<dbReference type="Gramene" id="TraesARI2B03G01082250.1">
    <property type="protein sequence ID" value="TraesARI2B03G01082250.1"/>
    <property type="gene ID" value="TraesARI2B03G01082250"/>
</dbReference>
<protein>
    <submittedName>
        <fullName evidence="6">Uncharacterized protein</fullName>
    </submittedName>
</protein>
<dbReference type="Gramene" id="TraesJAG2B03G01065360.1">
    <property type="protein sequence ID" value="TraesJAG2B03G01065360.1"/>
    <property type="gene ID" value="TraesJAG2B03G01065360"/>
</dbReference>
<dbReference type="OrthoDB" id="632608at2759"/>
<dbReference type="InterPro" id="IPR057734">
    <property type="entry name" value="UBE2O-like_SH3-C"/>
</dbReference>
<evidence type="ECO:0000259" key="5">
    <source>
        <dbReference type="Pfam" id="PF23046"/>
    </source>
</evidence>
<dbReference type="EnsemblPlants" id="TraesCS2B02G590300.1">
    <property type="protein sequence ID" value="TraesCS2B02G590300.1"/>
    <property type="gene ID" value="TraesCS2B02G590300"/>
</dbReference>
<dbReference type="Gramene" id="TraesROB_scaffold_024621_01G000100.1">
    <property type="protein sequence ID" value="TraesROB_scaffold_024621_01G000100.1"/>
    <property type="gene ID" value="TraesROB_scaffold_024621_01G000100"/>
</dbReference>
<evidence type="ECO:0000256" key="2">
    <source>
        <dbReference type="ARBA" id="ARBA00022786"/>
    </source>
</evidence>
<feature type="domain" description="UBE2O-like SH3-C" evidence="4">
    <location>
        <begin position="427"/>
        <end position="498"/>
    </location>
</feature>
<accession>A0A3B6CGF0</accession>
<dbReference type="Pfam" id="PF23044">
    <property type="entry name" value="SH3-C_UBE2O"/>
    <property type="match status" value="1"/>
</dbReference>
<evidence type="ECO:0000256" key="1">
    <source>
        <dbReference type="ARBA" id="ARBA00022679"/>
    </source>
</evidence>
<evidence type="ECO:0000313" key="6">
    <source>
        <dbReference type="EnsemblPlants" id="TraesCS2B02G590300.1"/>
    </source>
</evidence>
<feature type="domain" description="UBE2O-like tandem tSH3-B" evidence="5">
    <location>
        <begin position="122"/>
        <end position="260"/>
    </location>
</feature>
<keyword evidence="1" id="KW-0808">Transferase</keyword>
<evidence type="ECO:0000256" key="3">
    <source>
        <dbReference type="SAM" id="MobiDB-lite"/>
    </source>
</evidence>
<dbReference type="AlphaFoldDB" id="A0A3B6CGF0"/>
<dbReference type="STRING" id="4565.A0A3B6CGF0"/>
<name>A0A3B6CGF0_WHEAT</name>
<dbReference type="Gramene" id="TraesCS2B02G590300.1">
    <property type="protein sequence ID" value="TraesCS2B02G590300.1"/>
    <property type="gene ID" value="TraesCS2B02G590300"/>
</dbReference>
<evidence type="ECO:0000259" key="4">
    <source>
        <dbReference type="Pfam" id="PF23044"/>
    </source>
</evidence>
<organism evidence="6">
    <name type="scientific">Triticum aestivum</name>
    <name type="common">Wheat</name>
    <dbReference type="NCBI Taxonomy" id="4565"/>
    <lineage>
        <taxon>Eukaryota</taxon>
        <taxon>Viridiplantae</taxon>
        <taxon>Streptophyta</taxon>
        <taxon>Embryophyta</taxon>
        <taxon>Tracheophyta</taxon>
        <taxon>Spermatophyta</taxon>
        <taxon>Magnoliopsida</taxon>
        <taxon>Liliopsida</taxon>
        <taxon>Poales</taxon>
        <taxon>Poaceae</taxon>
        <taxon>BOP clade</taxon>
        <taxon>Pooideae</taxon>
        <taxon>Triticodae</taxon>
        <taxon>Triticeae</taxon>
        <taxon>Triticinae</taxon>
        <taxon>Triticum</taxon>
    </lineage>
</organism>
<evidence type="ECO:0000313" key="7">
    <source>
        <dbReference type="Proteomes" id="UP000019116"/>
    </source>
</evidence>
<dbReference type="GeneID" id="123042739"/>
<reference evidence="6" key="1">
    <citation type="submission" date="2018-08" db="EMBL/GenBank/DDBJ databases">
        <authorList>
            <person name="Rossello M."/>
        </authorList>
    </citation>
    <scope>NUCLEOTIDE SEQUENCE [LARGE SCALE GENOMIC DNA]</scope>
    <source>
        <strain evidence="6">cv. Chinese Spring</strain>
    </source>
</reference>
<keyword evidence="7" id="KW-1185">Reference proteome</keyword>
<dbReference type="Proteomes" id="UP000019116">
    <property type="component" value="Chromosome 2B"/>
</dbReference>
<dbReference type="RefSeq" id="XP_044321062.1">
    <property type="nucleotide sequence ID" value="XM_044465127.1"/>
</dbReference>
<dbReference type="Gramene" id="TraesSTA2B03G01060720.1">
    <property type="protein sequence ID" value="TraesSTA2B03G01060720.1"/>
    <property type="gene ID" value="TraesSTA2B03G01060720"/>
</dbReference>
<proteinExistence type="predicted"/>
<dbReference type="Gramene" id="TraesWEE_scaffold_198436_01G000100.1">
    <property type="protein sequence ID" value="TraesWEE_scaffold_198436_01G000100.1"/>
    <property type="gene ID" value="TraesWEE_scaffold_198436_01G000100"/>
</dbReference>
<dbReference type="Pfam" id="PF23046">
    <property type="entry name" value="tSH3-B_UBE2O"/>
    <property type="match status" value="1"/>
</dbReference>
<dbReference type="PANTHER" id="PTHR46116">
    <property type="entry name" value="(E3-INDEPENDENT) E2 UBIQUITIN-CONJUGATING ENZYME"/>
    <property type="match status" value="1"/>
</dbReference>
<dbReference type="Gramene" id="TraesCAD_scaffold_008038_01G000100.1">
    <property type="protein sequence ID" value="TraesCAD_scaffold_008038_01G000100.1"/>
    <property type="gene ID" value="TraesCAD_scaffold_008038_01G000100"/>
</dbReference>
<dbReference type="Gramene" id="TraesLDM2B03G01068110.1">
    <property type="protein sequence ID" value="TraesLDM2B03G01068110.1"/>
    <property type="gene ID" value="TraesLDM2B03G01068110"/>
</dbReference>
<dbReference type="GO" id="GO:0061631">
    <property type="term" value="F:ubiquitin conjugating enzyme activity"/>
    <property type="evidence" value="ECO:0000318"/>
    <property type="project" value="GO_Central"/>
</dbReference>